<name>A0A9D4ME49_DREPO</name>
<reference evidence="1" key="2">
    <citation type="submission" date="2020-11" db="EMBL/GenBank/DDBJ databases">
        <authorList>
            <person name="McCartney M.A."/>
            <person name="Auch B."/>
            <person name="Kono T."/>
            <person name="Mallez S."/>
            <person name="Becker A."/>
            <person name="Gohl D.M."/>
            <person name="Silverstein K.A.T."/>
            <person name="Koren S."/>
            <person name="Bechman K.B."/>
            <person name="Herman A."/>
            <person name="Abrahante J.E."/>
            <person name="Garbe J."/>
        </authorList>
    </citation>
    <scope>NUCLEOTIDE SEQUENCE</scope>
    <source>
        <strain evidence="1">Duluth1</strain>
        <tissue evidence="1">Whole animal</tissue>
    </source>
</reference>
<gene>
    <name evidence="1" type="ORF">DPMN_037740</name>
</gene>
<proteinExistence type="predicted"/>
<dbReference type="AlphaFoldDB" id="A0A9D4ME49"/>
<reference evidence="1" key="1">
    <citation type="journal article" date="2019" name="bioRxiv">
        <title>The Genome of the Zebra Mussel, Dreissena polymorpha: A Resource for Invasive Species Research.</title>
        <authorList>
            <person name="McCartney M.A."/>
            <person name="Auch B."/>
            <person name="Kono T."/>
            <person name="Mallez S."/>
            <person name="Zhang Y."/>
            <person name="Obille A."/>
            <person name="Becker A."/>
            <person name="Abrahante J.E."/>
            <person name="Garbe J."/>
            <person name="Badalamenti J.P."/>
            <person name="Herman A."/>
            <person name="Mangelson H."/>
            <person name="Liachko I."/>
            <person name="Sullivan S."/>
            <person name="Sone E.D."/>
            <person name="Koren S."/>
            <person name="Silverstein K.A.T."/>
            <person name="Beckman K.B."/>
            <person name="Gohl D.M."/>
        </authorList>
    </citation>
    <scope>NUCLEOTIDE SEQUENCE</scope>
    <source>
        <strain evidence="1">Duluth1</strain>
        <tissue evidence="1">Whole animal</tissue>
    </source>
</reference>
<dbReference type="EMBL" id="JAIWYP010000002">
    <property type="protein sequence ID" value="KAH3874495.1"/>
    <property type="molecule type" value="Genomic_DNA"/>
</dbReference>
<dbReference type="Proteomes" id="UP000828390">
    <property type="component" value="Unassembled WGS sequence"/>
</dbReference>
<organism evidence="1 2">
    <name type="scientific">Dreissena polymorpha</name>
    <name type="common">Zebra mussel</name>
    <name type="synonym">Mytilus polymorpha</name>
    <dbReference type="NCBI Taxonomy" id="45954"/>
    <lineage>
        <taxon>Eukaryota</taxon>
        <taxon>Metazoa</taxon>
        <taxon>Spiralia</taxon>
        <taxon>Lophotrochozoa</taxon>
        <taxon>Mollusca</taxon>
        <taxon>Bivalvia</taxon>
        <taxon>Autobranchia</taxon>
        <taxon>Heteroconchia</taxon>
        <taxon>Euheterodonta</taxon>
        <taxon>Imparidentia</taxon>
        <taxon>Neoheterodontei</taxon>
        <taxon>Myida</taxon>
        <taxon>Dreissenoidea</taxon>
        <taxon>Dreissenidae</taxon>
        <taxon>Dreissena</taxon>
    </lineage>
</organism>
<accession>A0A9D4ME49</accession>
<evidence type="ECO:0000313" key="1">
    <source>
        <dbReference type="EMBL" id="KAH3874495.1"/>
    </source>
</evidence>
<evidence type="ECO:0000313" key="2">
    <source>
        <dbReference type="Proteomes" id="UP000828390"/>
    </source>
</evidence>
<keyword evidence="2" id="KW-1185">Reference proteome</keyword>
<sequence length="342" mass="39122">MNIKWPHGGNVFQQTGSIFELVQDIIGTNLKKFHEDPTINLASTVLTRQIFMAHNERQTIAKSAGRTKGRTERRTERRTDNAKTISLRLWRGIITYFKKTAPPPGGHVFQPIWIIFELNRHIQKTHVLTKFHQDWNITSRVFTCFHYIHIEKSAPLPGGQVFSPIWTIFELAKIVTSRVFTRNTAPHPGSHVFQRTGTIFKLNQHIIKTNILTKLHEDWASNVTSTVFTSFELIRGFNKTNVLTKFHDDRTINVASGVFTRQMLTTHDGQKAITKANHEHSSETETIFKLIQDIIGANLLTKKNVADGRRTTDKRRSQKLTMSTLCSGELKNINTTKNTSLN</sequence>
<comment type="caution">
    <text evidence="1">The sequence shown here is derived from an EMBL/GenBank/DDBJ whole genome shotgun (WGS) entry which is preliminary data.</text>
</comment>
<protein>
    <submittedName>
        <fullName evidence="1">Uncharacterized protein</fullName>
    </submittedName>
</protein>